<evidence type="ECO:0000256" key="8">
    <source>
        <dbReference type="ARBA" id="ARBA00031259"/>
    </source>
</evidence>
<evidence type="ECO:0000256" key="9">
    <source>
        <dbReference type="PIRNR" id="PIRNR023869"/>
    </source>
</evidence>
<feature type="region of interest" description="Disordered" evidence="10">
    <location>
        <begin position="188"/>
        <end position="219"/>
    </location>
</feature>
<dbReference type="Pfam" id="PF04934">
    <property type="entry name" value="Med6"/>
    <property type="match status" value="1"/>
</dbReference>
<dbReference type="InterPro" id="IPR007018">
    <property type="entry name" value="Mediator_Med6"/>
</dbReference>
<accession>A0A131YYN3</accession>
<dbReference type="GO" id="GO:0003712">
    <property type="term" value="F:transcription coregulator activity"/>
    <property type="evidence" value="ECO:0007669"/>
    <property type="project" value="InterPro"/>
</dbReference>
<sequence length="219" mass="24375">MEPGKENPLVLSWHDTAWLPALDPTNVMDYFSERSNPFYDRTCNNEIVKMQRLSPDQLNHMTGLEYVLLHAQEPILYVVRKQHRHSPSQVTPLADYYVLAGVVYQAPDLGSVLNSRLLGAAHSLQGALHEALGYSRYHPSRGYWWNFKDTPAATTATTTTSTTSSNAASNTGASLFQRRRVDMLLAELAAKFPPEPPKPETADVKPAKAADKKQTRPAS</sequence>
<protein>
    <recommendedName>
        <fullName evidence="3 9">Mediator of RNA polymerase II transcription subunit 6</fullName>
    </recommendedName>
    <alternativeName>
        <fullName evidence="8 9">Mediator complex subunit 6</fullName>
    </alternativeName>
</protein>
<evidence type="ECO:0000256" key="2">
    <source>
        <dbReference type="ARBA" id="ARBA00007526"/>
    </source>
</evidence>
<organism evidence="11">
    <name type="scientific">Rhipicephalus appendiculatus</name>
    <name type="common">Brown ear tick</name>
    <dbReference type="NCBI Taxonomy" id="34631"/>
    <lineage>
        <taxon>Eukaryota</taxon>
        <taxon>Metazoa</taxon>
        <taxon>Ecdysozoa</taxon>
        <taxon>Arthropoda</taxon>
        <taxon>Chelicerata</taxon>
        <taxon>Arachnida</taxon>
        <taxon>Acari</taxon>
        <taxon>Parasitiformes</taxon>
        <taxon>Ixodida</taxon>
        <taxon>Ixodoidea</taxon>
        <taxon>Ixodidae</taxon>
        <taxon>Rhipicephalinae</taxon>
        <taxon>Rhipicephalus</taxon>
        <taxon>Rhipicephalus</taxon>
    </lineage>
</organism>
<keyword evidence="6 9" id="KW-0804">Transcription</keyword>
<feature type="compositionally biased region" description="Basic and acidic residues" evidence="10">
    <location>
        <begin position="197"/>
        <end position="219"/>
    </location>
</feature>
<dbReference type="EMBL" id="GEDV01004258">
    <property type="protein sequence ID" value="JAP84299.1"/>
    <property type="molecule type" value="Transcribed_RNA"/>
</dbReference>
<dbReference type="GO" id="GO:0006357">
    <property type="term" value="P:regulation of transcription by RNA polymerase II"/>
    <property type="evidence" value="ECO:0007669"/>
    <property type="project" value="InterPro"/>
</dbReference>
<proteinExistence type="inferred from homology"/>
<dbReference type="InterPro" id="IPR038566">
    <property type="entry name" value="Mediator_Med6_sf"/>
</dbReference>
<comment type="subcellular location">
    <subcellularLocation>
        <location evidence="1 9">Nucleus</location>
    </subcellularLocation>
</comment>
<evidence type="ECO:0000256" key="4">
    <source>
        <dbReference type="ARBA" id="ARBA00023015"/>
    </source>
</evidence>
<comment type="similarity">
    <text evidence="2 9">Belongs to the Mediator complex subunit 6 family.</text>
</comment>
<reference evidence="11" key="1">
    <citation type="journal article" date="2016" name="Ticks Tick Borne Dis.">
        <title>De novo assembly and annotation of the salivary gland transcriptome of Rhipicephalus appendiculatus male and female ticks during blood feeding.</title>
        <authorList>
            <person name="de Castro M.H."/>
            <person name="de Klerk D."/>
            <person name="Pienaar R."/>
            <person name="Latif A.A."/>
            <person name="Rees D.J."/>
            <person name="Mans B.J."/>
        </authorList>
    </citation>
    <scope>NUCLEOTIDE SEQUENCE</scope>
    <source>
        <tissue evidence="11">Salivary glands</tissue>
    </source>
</reference>
<dbReference type="GO" id="GO:0016592">
    <property type="term" value="C:mediator complex"/>
    <property type="evidence" value="ECO:0007669"/>
    <property type="project" value="InterPro"/>
</dbReference>
<evidence type="ECO:0000256" key="6">
    <source>
        <dbReference type="ARBA" id="ARBA00023163"/>
    </source>
</evidence>
<keyword evidence="5 9" id="KW-0010">Activator</keyword>
<evidence type="ECO:0000256" key="1">
    <source>
        <dbReference type="ARBA" id="ARBA00004123"/>
    </source>
</evidence>
<dbReference type="PIRSF" id="PIRSF023869">
    <property type="entry name" value="Mediator_MED6_meta/pln"/>
    <property type="match status" value="1"/>
</dbReference>
<dbReference type="AlphaFoldDB" id="A0A131YYN3"/>
<dbReference type="InterPro" id="IPR016820">
    <property type="entry name" value="Mediator_Med6_met/pln"/>
</dbReference>
<evidence type="ECO:0000256" key="10">
    <source>
        <dbReference type="SAM" id="MobiDB-lite"/>
    </source>
</evidence>
<comment type="subunit">
    <text evidence="9">Component of the Mediator complex.</text>
</comment>
<name>A0A131YYN3_RHIAP</name>
<evidence type="ECO:0000256" key="3">
    <source>
        <dbReference type="ARBA" id="ARBA00020634"/>
    </source>
</evidence>
<dbReference type="Gene3D" id="3.10.450.580">
    <property type="entry name" value="Mediator complex, subunit Med6"/>
    <property type="match status" value="1"/>
</dbReference>
<dbReference type="PANTHER" id="PTHR13104">
    <property type="entry name" value="MED-6-RELATED"/>
    <property type="match status" value="1"/>
</dbReference>
<evidence type="ECO:0000256" key="7">
    <source>
        <dbReference type="ARBA" id="ARBA00023242"/>
    </source>
</evidence>
<keyword evidence="4 9" id="KW-0805">Transcription regulation</keyword>
<keyword evidence="7 9" id="KW-0539">Nucleus</keyword>
<evidence type="ECO:0000313" key="11">
    <source>
        <dbReference type="EMBL" id="JAP84299.1"/>
    </source>
</evidence>
<evidence type="ECO:0000256" key="5">
    <source>
        <dbReference type="ARBA" id="ARBA00023159"/>
    </source>
</evidence>
<comment type="function">
    <text evidence="9">Component of the Mediator complex, a coactivator involved in the regulated transcription of nearly all RNA polymerase II-dependent genes. Mediator functions as a bridge to convey information from gene-specific regulatory proteins to the basal RNA polymerase II transcription machinery. Mediator is recruited to promoters by direct interactions with regulatory proteins and serves as a scaffold for the assembly of a functional preinitiation complex with RNA polymerase II and the general transcription factors.</text>
</comment>